<dbReference type="CDD" id="cd02199">
    <property type="entry name" value="YjgF_YER057c_UK114_like_1"/>
    <property type="match status" value="1"/>
</dbReference>
<reference evidence="3" key="1">
    <citation type="journal article" date="2019" name="Int. J. Syst. Evol. Microbiol.">
        <title>The Global Catalogue of Microorganisms (GCM) 10K type strain sequencing project: providing services to taxonomists for standard genome sequencing and annotation.</title>
        <authorList>
            <consortium name="The Broad Institute Genomics Platform"/>
            <consortium name="The Broad Institute Genome Sequencing Center for Infectious Disease"/>
            <person name="Wu L."/>
            <person name="Ma J."/>
        </authorList>
    </citation>
    <scope>NUCLEOTIDE SEQUENCE [LARGE SCALE GENOMIC DNA]</scope>
    <source>
        <strain evidence="3">JCM 17979</strain>
    </source>
</reference>
<evidence type="ECO:0000313" key="2">
    <source>
        <dbReference type="EMBL" id="GAA4813431.1"/>
    </source>
</evidence>
<dbReference type="Gene3D" id="3.30.1330.40">
    <property type="entry name" value="RutC-like"/>
    <property type="match status" value="1"/>
</dbReference>
<dbReference type="SUPFAM" id="SSF55298">
    <property type="entry name" value="YjgF-like"/>
    <property type="match status" value="1"/>
</dbReference>
<dbReference type="EMBL" id="BAABHO010000087">
    <property type="protein sequence ID" value="GAA4813431.1"/>
    <property type="molecule type" value="Genomic_DNA"/>
</dbReference>
<dbReference type="InterPro" id="IPR035959">
    <property type="entry name" value="RutC-like_sf"/>
</dbReference>
<organism evidence="2 3">
    <name type="scientific">Actinomycetospora chlora</name>
    <dbReference type="NCBI Taxonomy" id="663608"/>
    <lineage>
        <taxon>Bacteria</taxon>
        <taxon>Bacillati</taxon>
        <taxon>Actinomycetota</taxon>
        <taxon>Actinomycetes</taxon>
        <taxon>Pseudonocardiales</taxon>
        <taxon>Pseudonocardiaceae</taxon>
        <taxon>Actinomycetospora</taxon>
    </lineage>
</organism>
<gene>
    <name evidence="2" type="ORF">GCM10023200_59030</name>
</gene>
<name>A0ABP9CLJ7_9PSEU</name>
<protein>
    <submittedName>
        <fullName evidence="2">RidA family protein</fullName>
    </submittedName>
</protein>
<evidence type="ECO:0000313" key="3">
    <source>
        <dbReference type="Proteomes" id="UP001500928"/>
    </source>
</evidence>
<accession>A0ABP9CLJ7</accession>
<dbReference type="Pfam" id="PF14588">
    <property type="entry name" value="YjgF_endoribonc"/>
    <property type="match status" value="1"/>
</dbReference>
<dbReference type="RefSeq" id="WP_345424986.1">
    <property type="nucleotide sequence ID" value="NZ_BAABHO010000087.1"/>
</dbReference>
<comment type="caution">
    <text evidence="2">The sequence shown here is derived from an EMBL/GenBank/DDBJ whole genome shotgun (WGS) entry which is preliminary data.</text>
</comment>
<dbReference type="PANTHER" id="PTHR43760:SF1">
    <property type="entry name" value="ENDORIBONUCLEASE L-PSP_CHORISMATE MUTASE-LIKE DOMAIN-CONTAINING PROTEIN"/>
    <property type="match status" value="1"/>
</dbReference>
<dbReference type="PANTHER" id="PTHR43760">
    <property type="entry name" value="ENDORIBONUCLEASE-RELATED"/>
    <property type="match status" value="1"/>
</dbReference>
<dbReference type="Proteomes" id="UP001500928">
    <property type="component" value="Unassembled WGS sequence"/>
</dbReference>
<proteinExistence type="predicted"/>
<dbReference type="InterPro" id="IPR013813">
    <property type="entry name" value="Endoribo_LPSP/chorism_mut-like"/>
</dbReference>
<sequence>MSSPEDRLVELGLELPALRRPAGHYRGWTSAGDVLYLSGQGADGHTGRVGADLTVAQGYAAARACTLNLLAQARDAVGSLDRVAQVLVLRGYVACTEDLTDQPAVIDGASDLLVEVFGERGEHARTAIGVQALPRGFAVELDAVLRVR</sequence>
<feature type="domain" description="Endoribonuclease L-PSP/chorismate mutase-like" evidence="1">
    <location>
        <begin position="5"/>
        <end position="128"/>
    </location>
</feature>
<keyword evidence="3" id="KW-1185">Reference proteome</keyword>
<evidence type="ECO:0000259" key="1">
    <source>
        <dbReference type="Pfam" id="PF14588"/>
    </source>
</evidence>